<dbReference type="STRING" id="47311.MBCUT_02500"/>
<evidence type="ECO:0000313" key="7">
    <source>
        <dbReference type="EMBL" id="KZX17382.1"/>
    </source>
</evidence>
<keyword evidence="8" id="KW-1185">Reference proteome</keyword>
<dbReference type="EMBL" id="LWMW01000044">
    <property type="protein sequence ID" value="KZX17382.1"/>
    <property type="molecule type" value="Genomic_DNA"/>
</dbReference>
<evidence type="ECO:0000256" key="4">
    <source>
        <dbReference type="ARBA" id="ARBA00022825"/>
    </source>
</evidence>
<dbReference type="PANTHER" id="PTHR42987:SF4">
    <property type="entry name" value="PROTEASE SOHB-RELATED"/>
    <property type="match status" value="1"/>
</dbReference>
<evidence type="ECO:0000313" key="8">
    <source>
        <dbReference type="Proteomes" id="UP000077275"/>
    </source>
</evidence>
<proteinExistence type="inferred from homology"/>
<dbReference type="InterPro" id="IPR004635">
    <property type="entry name" value="Pept_S49_SppA"/>
</dbReference>
<dbReference type="AlphaFoldDB" id="A0A166F722"/>
<keyword evidence="3 7" id="KW-0378">Hydrolase</keyword>
<name>A0A166F722_9EURY</name>
<reference evidence="7 8" key="1">
    <citation type="submission" date="2016-04" db="EMBL/GenBank/DDBJ databases">
        <title>Genome sequence of Methanobrevibacter cuticularis DSM 11139.</title>
        <authorList>
            <person name="Poehlein A."/>
            <person name="Seedorf H."/>
            <person name="Daniel R."/>
        </authorList>
    </citation>
    <scope>NUCLEOTIDE SEQUENCE [LARGE SCALE GENOMIC DNA]</scope>
    <source>
        <strain evidence="7 8">DSM 11139</strain>
    </source>
</reference>
<keyword evidence="5" id="KW-0812">Transmembrane</keyword>
<dbReference type="InterPro" id="IPR002142">
    <property type="entry name" value="Peptidase_S49"/>
</dbReference>
<dbReference type="CDD" id="cd07023">
    <property type="entry name" value="S49_Sppa_N_C"/>
    <property type="match status" value="1"/>
</dbReference>
<gene>
    <name evidence="7" type="primary">sppA</name>
    <name evidence="7" type="ORF">MBCUT_02500</name>
</gene>
<accession>A0A166F722</accession>
<dbReference type="NCBIfam" id="TIGR00706">
    <property type="entry name" value="SppA_dom"/>
    <property type="match status" value="1"/>
</dbReference>
<evidence type="ECO:0000256" key="2">
    <source>
        <dbReference type="ARBA" id="ARBA00022670"/>
    </source>
</evidence>
<evidence type="ECO:0000256" key="5">
    <source>
        <dbReference type="SAM" id="Phobius"/>
    </source>
</evidence>
<dbReference type="SUPFAM" id="SSF52096">
    <property type="entry name" value="ClpP/crotonase"/>
    <property type="match status" value="1"/>
</dbReference>
<dbReference type="Gene3D" id="6.20.330.10">
    <property type="match status" value="1"/>
</dbReference>
<dbReference type="PANTHER" id="PTHR42987">
    <property type="entry name" value="PEPTIDASE S49"/>
    <property type="match status" value="1"/>
</dbReference>
<evidence type="ECO:0000259" key="6">
    <source>
        <dbReference type="Pfam" id="PF01343"/>
    </source>
</evidence>
<feature type="domain" description="Peptidase S49" evidence="6">
    <location>
        <begin position="122"/>
        <end position="271"/>
    </location>
</feature>
<keyword evidence="4" id="KW-0720">Serine protease</keyword>
<evidence type="ECO:0000256" key="3">
    <source>
        <dbReference type="ARBA" id="ARBA00022801"/>
    </source>
</evidence>
<dbReference type="Pfam" id="PF01343">
    <property type="entry name" value="Peptidase_S49"/>
    <property type="match status" value="1"/>
</dbReference>
<keyword evidence="5" id="KW-0472">Membrane</keyword>
<comment type="caution">
    <text evidence="7">The sequence shown here is derived from an EMBL/GenBank/DDBJ whole genome shotgun (WGS) entry which is preliminary data.</text>
</comment>
<dbReference type="Gene3D" id="3.90.226.10">
    <property type="entry name" value="2-enoyl-CoA Hydratase, Chain A, domain 1"/>
    <property type="match status" value="1"/>
</dbReference>
<dbReference type="GO" id="GO:0006508">
    <property type="term" value="P:proteolysis"/>
    <property type="evidence" value="ECO:0007669"/>
    <property type="project" value="UniProtKB-KW"/>
</dbReference>
<dbReference type="EC" id="3.4.21.-" evidence="7"/>
<organism evidence="7 8">
    <name type="scientific">Methanobrevibacter cuticularis</name>
    <dbReference type="NCBI Taxonomy" id="47311"/>
    <lineage>
        <taxon>Archaea</taxon>
        <taxon>Methanobacteriati</taxon>
        <taxon>Methanobacteriota</taxon>
        <taxon>Methanomada group</taxon>
        <taxon>Methanobacteria</taxon>
        <taxon>Methanobacteriales</taxon>
        <taxon>Methanobacteriaceae</taxon>
        <taxon>Methanobrevibacter</taxon>
    </lineage>
</organism>
<dbReference type="InterPro" id="IPR029045">
    <property type="entry name" value="ClpP/crotonase-like_dom_sf"/>
</dbReference>
<dbReference type="GO" id="GO:0008236">
    <property type="term" value="F:serine-type peptidase activity"/>
    <property type="evidence" value="ECO:0007669"/>
    <property type="project" value="UniProtKB-KW"/>
</dbReference>
<protein>
    <submittedName>
        <fullName evidence="7">Putative signal peptide peptidase SppA</fullName>
        <ecNumber evidence="7">3.4.21.-</ecNumber>
    </submittedName>
</protein>
<dbReference type="PATRIC" id="fig|47311.3.peg.274"/>
<keyword evidence="5" id="KW-1133">Transmembrane helix</keyword>
<dbReference type="Proteomes" id="UP000077275">
    <property type="component" value="Unassembled WGS sequence"/>
</dbReference>
<comment type="similarity">
    <text evidence="1">Belongs to the peptidase S49 family.</text>
</comment>
<feature type="transmembrane region" description="Helical" evidence="5">
    <location>
        <begin position="24"/>
        <end position="46"/>
    </location>
</feature>
<sequence length="293" mass="31104">MRINCNILFLFLIYGEMMDKKTKYFGLGILGGIGIIAIFIAILIFIPIVSMIAGPSAVAVIPVAGEIGYGASSENMTVANPDIINALIDRANTDPSIGAIVLDINSPGGSPVASEEVLSKINSSQKPVIAWISDTGTSGAYLIAAGADEIVASPSSWTGSIGVILTLADLSEYYKKQGIDIYSLTGGKYKAIGADYKNLTSEERQMLQTMIDEEYAHFIGLVAKNRNLTIDYVESIAEGKIYTGQQALDFKLIDKLGGKEYAIELAANKSGIGPGYQVITMSPDYGPLGELGI</sequence>
<dbReference type="InterPro" id="IPR047272">
    <property type="entry name" value="S49_SppA_C"/>
</dbReference>
<keyword evidence="2" id="KW-0645">Protease</keyword>
<evidence type="ECO:0000256" key="1">
    <source>
        <dbReference type="ARBA" id="ARBA00008683"/>
    </source>
</evidence>